<evidence type="ECO:0000313" key="2">
    <source>
        <dbReference type="EMBL" id="VDP24050.1"/>
    </source>
</evidence>
<evidence type="ECO:0000313" key="4">
    <source>
        <dbReference type="WBParaSite" id="OFLC_0001582701-mRNA-1"/>
    </source>
</evidence>
<organism evidence="4">
    <name type="scientific">Onchocerca flexuosa</name>
    <dbReference type="NCBI Taxonomy" id="387005"/>
    <lineage>
        <taxon>Eukaryota</taxon>
        <taxon>Metazoa</taxon>
        <taxon>Ecdysozoa</taxon>
        <taxon>Nematoda</taxon>
        <taxon>Chromadorea</taxon>
        <taxon>Rhabditida</taxon>
        <taxon>Spirurina</taxon>
        <taxon>Spiruromorpha</taxon>
        <taxon>Filarioidea</taxon>
        <taxon>Onchocercidae</taxon>
        <taxon>Onchocerca</taxon>
    </lineage>
</organism>
<dbReference type="Proteomes" id="UP000267606">
    <property type="component" value="Unassembled WGS sequence"/>
</dbReference>
<name>A0A183I7V2_9BILA</name>
<evidence type="ECO:0000256" key="1">
    <source>
        <dbReference type="SAM" id="MobiDB-lite"/>
    </source>
</evidence>
<accession>A0A183I7V2</accession>
<feature type="region of interest" description="Disordered" evidence="1">
    <location>
        <begin position="84"/>
        <end position="111"/>
    </location>
</feature>
<evidence type="ECO:0000313" key="3">
    <source>
        <dbReference type="Proteomes" id="UP000267606"/>
    </source>
</evidence>
<keyword evidence="3" id="KW-1185">Reference proteome</keyword>
<reference evidence="2 3" key="2">
    <citation type="submission" date="2018-11" db="EMBL/GenBank/DDBJ databases">
        <authorList>
            <consortium name="Pathogen Informatics"/>
        </authorList>
    </citation>
    <scope>NUCLEOTIDE SEQUENCE [LARGE SCALE GENOMIC DNA]</scope>
</reference>
<dbReference type="WBParaSite" id="OFLC_0001582701-mRNA-1">
    <property type="protein sequence ID" value="OFLC_0001582701-mRNA-1"/>
    <property type="gene ID" value="OFLC_0001582701"/>
</dbReference>
<dbReference type="AlphaFoldDB" id="A0A183I7V2"/>
<dbReference type="STRING" id="387005.A0A183I7V2"/>
<gene>
    <name evidence="2" type="ORF">OFLC_LOCUS15814</name>
</gene>
<protein>
    <submittedName>
        <fullName evidence="4">RTX</fullName>
    </submittedName>
</protein>
<dbReference type="EMBL" id="UZAJ01042948">
    <property type="protein sequence ID" value="VDP24050.1"/>
    <property type="molecule type" value="Genomic_DNA"/>
</dbReference>
<feature type="compositionally biased region" description="Polar residues" evidence="1">
    <location>
        <begin position="84"/>
        <end position="110"/>
    </location>
</feature>
<proteinExistence type="predicted"/>
<reference evidence="4" key="1">
    <citation type="submission" date="2016-06" db="UniProtKB">
        <authorList>
            <consortium name="WormBaseParasite"/>
        </authorList>
    </citation>
    <scope>IDENTIFICATION</scope>
</reference>
<sequence>MTSHGNPVIISGADNLDSSTVELISVDGMVQHEPVQQQNAVMNYTTIPLEVLEVAGIDVENSGELTQEQINTIMSLIEPNGATQSHDFKQQQTDIPQSSYTNNMPNSSSETGDRLTLYILDDGSLKLTDALLQKEFFVSSSVSLFKNS</sequence>